<dbReference type="Pfam" id="PF13173">
    <property type="entry name" value="AAA_14"/>
    <property type="match status" value="1"/>
</dbReference>
<evidence type="ECO:0000259" key="1">
    <source>
        <dbReference type="Pfam" id="PF13173"/>
    </source>
</evidence>
<dbReference type="PANTHER" id="PTHR43566">
    <property type="entry name" value="CONSERVED PROTEIN"/>
    <property type="match status" value="1"/>
</dbReference>
<evidence type="ECO:0000313" key="3">
    <source>
        <dbReference type="EMBL" id="QCD36753.1"/>
    </source>
</evidence>
<feature type="domain" description="AAA" evidence="1">
    <location>
        <begin position="22"/>
        <end position="138"/>
    </location>
</feature>
<sequence>MDDYRKRIIDNILKDELDAMGAVVLEGPKACGKTTSAQQASGSVIYMDDPLRRTQYLQMVDTDMNYILSGATPRLIDEWQIAPKIWDAVRFEVDHRRKDGQFILTGSAVPPKEDKEQMKHSGTGRFSWLRMRPMSLWESSDSSGDVSLSSLFKQSDDTPIRGQNRLTLYDIAFIMCRGGWPKAVDKGMNKTALRQAINYYEAIVRIDISRVDDVERDEHRTRRIMRSYARHQGAQVSAKTILDDIAENDTVELSDKTVYSYINALKSIFVIEDMPAWNPNLRSKSAIRSSDTRYYSDPSIACAALGLGPDDLINDLNTFGLLFECLCVRDLRVYTQALDGTVYHFRDKTGLECDAVVHLRNGSYGLVEIKLGGDKLIDEGAKSLLTLKSRIDTTKMKAPSFMMVLTAVGDYAYQRTDGVLVVPVGTLKD</sequence>
<keyword evidence="3" id="KW-0067">ATP-binding</keyword>
<reference evidence="3 4" key="1">
    <citation type="submission" date="2019-02" db="EMBL/GenBank/DDBJ databases">
        <title>Isolation and identification of novel species under the genus Muribaculum.</title>
        <authorList>
            <person name="Miyake S."/>
            <person name="Ding Y."/>
            <person name="Low A."/>
            <person name="Soh M."/>
            <person name="Seedorf H."/>
        </authorList>
    </citation>
    <scope>NUCLEOTIDE SEQUENCE [LARGE SCALE GENOMIC DNA]</scope>
    <source>
        <strain evidence="3 4">TLL-A4</strain>
    </source>
</reference>
<dbReference type="InterPro" id="IPR025420">
    <property type="entry name" value="DUF4143"/>
</dbReference>
<keyword evidence="3" id="KW-0547">Nucleotide-binding</keyword>
<keyword evidence="4" id="KW-1185">Reference proteome</keyword>
<evidence type="ECO:0000259" key="2">
    <source>
        <dbReference type="Pfam" id="PF13635"/>
    </source>
</evidence>
<protein>
    <submittedName>
        <fullName evidence="3">ATP-binding protein</fullName>
    </submittedName>
</protein>
<dbReference type="SUPFAM" id="SSF52540">
    <property type="entry name" value="P-loop containing nucleoside triphosphate hydrolases"/>
    <property type="match status" value="1"/>
</dbReference>
<dbReference type="GO" id="GO:0005524">
    <property type="term" value="F:ATP binding"/>
    <property type="evidence" value="ECO:0007669"/>
    <property type="project" value="UniProtKB-KW"/>
</dbReference>
<organism evidence="3 4">
    <name type="scientific">Muribaculum gordoncarteri</name>
    <dbReference type="NCBI Taxonomy" id="2530390"/>
    <lineage>
        <taxon>Bacteria</taxon>
        <taxon>Pseudomonadati</taxon>
        <taxon>Bacteroidota</taxon>
        <taxon>Bacteroidia</taxon>
        <taxon>Bacteroidales</taxon>
        <taxon>Muribaculaceae</taxon>
        <taxon>Muribaculum</taxon>
    </lineage>
</organism>
<dbReference type="OrthoDB" id="128089at2"/>
<dbReference type="PANTHER" id="PTHR43566:SF2">
    <property type="entry name" value="DUF4143 DOMAIN-CONTAINING PROTEIN"/>
    <property type="match status" value="1"/>
</dbReference>
<dbReference type="KEGG" id="mgod:E7746_13125"/>
<gene>
    <name evidence="3" type="ORF">E7746_13125</name>
</gene>
<evidence type="ECO:0000313" key="4">
    <source>
        <dbReference type="Proteomes" id="UP000297031"/>
    </source>
</evidence>
<dbReference type="InterPro" id="IPR041682">
    <property type="entry name" value="AAA_14"/>
</dbReference>
<dbReference type="EMBL" id="CP039393">
    <property type="protein sequence ID" value="QCD36753.1"/>
    <property type="molecule type" value="Genomic_DNA"/>
</dbReference>
<dbReference type="InterPro" id="IPR027417">
    <property type="entry name" value="P-loop_NTPase"/>
</dbReference>
<dbReference type="Proteomes" id="UP000297031">
    <property type="component" value="Chromosome"/>
</dbReference>
<dbReference type="RefSeq" id="WP_136411098.1">
    <property type="nucleotide sequence ID" value="NZ_CP039393.1"/>
</dbReference>
<dbReference type="Pfam" id="PF13635">
    <property type="entry name" value="DUF4143"/>
    <property type="match status" value="1"/>
</dbReference>
<feature type="domain" description="DUF4143" evidence="2">
    <location>
        <begin position="207"/>
        <end position="371"/>
    </location>
</feature>
<name>A0A4P7VR10_9BACT</name>
<dbReference type="AlphaFoldDB" id="A0A4P7VR10"/>
<proteinExistence type="predicted"/>
<accession>A0A4P7VR10</accession>